<dbReference type="PANTHER" id="PTHR43022">
    <property type="entry name" value="PROTEIN SMF"/>
    <property type="match status" value="1"/>
</dbReference>
<name>A0A9W6M6Y4_9MICO</name>
<gene>
    <name evidence="4" type="ORF">GCM10017591_21680</name>
</gene>
<dbReference type="InterPro" id="IPR041614">
    <property type="entry name" value="DprA_WH"/>
</dbReference>
<dbReference type="Proteomes" id="UP001142291">
    <property type="component" value="Unassembled WGS sequence"/>
</dbReference>
<feature type="domain" description="Smf/DprA SLOG" evidence="2">
    <location>
        <begin position="111"/>
        <end position="321"/>
    </location>
</feature>
<evidence type="ECO:0000256" key="1">
    <source>
        <dbReference type="ARBA" id="ARBA00006525"/>
    </source>
</evidence>
<evidence type="ECO:0000313" key="5">
    <source>
        <dbReference type="Proteomes" id="UP001142291"/>
    </source>
</evidence>
<dbReference type="InterPro" id="IPR036388">
    <property type="entry name" value="WH-like_DNA-bd_sf"/>
</dbReference>
<comment type="caution">
    <text evidence="4">The sequence shown here is derived from an EMBL/GenBank/DDBJ whole genome shotgun (WGS) entry which is preliminary data.</text>
</comment>
<accession>A0A9W6M6Y4</accession>
<evidence type="ECO:0000259" key="3">
    <source>
        <dbReference type="Pfam" id="PF17782"/>
    </source>
</evidence>
<dbReference type="SUPFAM" id="SSF102405">
    <property type="entry name" value="MCP/YpsA-like"/>
    <property type="match status" value="1"/>
</dbReference>
<dbReference type="Pfam" id="PF02481">
    <property type="entry name" value="DNA_processg_A"/>
    <property type="match status" value="1"/>
</dbReference>
<evidence type="ECO:0000313" key="4">
    <source>
        <dbReference type="EMBL" id="GLJ96105.1"/>
    </source>
</evidence>
<dbReference type="PANTHER" id="PTHR43022:SF1">
    <property type="entry name" value="PROTEIN SMF"/>
    <property type="match status" value="1"/>
</dbReference>
<dbReference type="InterPro" id="IPR057666">
    <property type="entry name" value="DrpA_SLOG"/>
</dbReference>
<dbReference type="GO" id="GO:0009294">
    <property type="term" value="P:DNA-mediated transformation"/>
    <property type="evidence" value="ECO:0007669"/>
    <property type="project" value="InterPro"/>
</dbReference>
<protein>
    <submittedName>
        <fullName evidence="4">DNA processing protein DprA</fullName>
    </submittedName>
</protein>
<feature type="domain" description="DprA winged helix" evidence="3">
    <location>
        <begin position="336"/>
        <end position="388"/>
    </location>
</feature>
<dbReference type="InterPro" id="IPR003488">
    <property type="entry name" value="DprA"/>
</dbReference>
<dbReference type="RefSeq" id="WP_204963461.1">
    <property type="nucleotide sequence ID" value="NZ_BAAAUR010000001.1"/>
</dbReference>
<evidence type="ECO:0000259" key="2">
    <source>
        <dbReference type="Pfam" id="PF02481"/>
    </source>
</evidence>
<reference evidence="4" key="1">
    <citation type="journal article" date="2014" name="Int. J. Syst. Evol. Microbiol.">
        <title>Complete genome sequence of Corynebacterium casei LMG S-19264T (=DSM 44701T), isolated from a smear-ripened cheese.</title>
        <authorList>
            <consortium name="US DOE Joint Genome Institute (JGI-PGF)"/>
            <person name="Walter F."/>
            <person name="Albersmeier A."/>
            <person name="Kalinowski J."/>
            <person name="Ruckert C."/>
        </authorList>
    </citation>
    <scope>NUCLEOTIDE SEQUENCE</scope>
    <source>
        <strain evidence="4">VKM Ac-1940</strain>
    </source>
</reference>
<comment type="similarity">
    <text evidence="1">Belongs to the DprA/Smf family.</text>
</comment>
<dbReference type="Pfam" id="PF17782">
    <property type="entry name" value="WHD_DprA"/>
    <property type="match status" value="1"/>
</dbReference>
<reference evidence="4" key="2">
    <citation type="submission" date="2023-01" db="EMBL/GenBank/DDBJ databases">
        <authorList>
            <person name="Sun Q."/>
            <person name="Evtushenko L."/>
        </authorList>
    </citation>
    <scope>NUCLEOTIDE SEQUENCE</scope>
    <source>
        <strain evidence="4">VKM Ac-1940</strain>
    </source>
</reference>
<dbReference type="Gene3D" id="1.10.10.10">
    <property type="entry name" value="Winged helix-like DNA-binding domain superfamily/Winged helix DNA-binding domain"/>
    <property type="match status" value="1"/>
</dbReference>
<dbReference type="NCBIfam" id="TIGR00732">
    <property type="entry name" value="dprA"/>
    <property type="match status" value="1"/>
</dbReference>
<keyword evidence="5" id="KW-1185">Reference proteome</keyword>
<sequence>MSALVLDAGTSRRELAGVIAPGDDAHALAAYARSIWAVLVEPGDRVAGELVRALGPVAALRVALTDSRDPGHVSEAGLTADEIGAGRRRWQPRLGAVASTLANARRAGVRLVIPEDREWPARVDDLGPFAPLCLWVRGEVGLLAAPRPAVAIVGARAASGYGEHVAAELAAEAGAAGIAVYSGAAYGIDAAAHRAALSAVGPTIAVMAGGVERAYPSGNRDLIDRIARAGAVVAEVPCGTAPTKHRFLARNRLIAALSDGTVVVEAGWRSGSLNTAHHAQAIGRPVGVVPGPITSASSRGCHRLLREGDAVCITGIDDMRDLVGASVGGALDAGATDAYTGERTRVLDALSLRSPRSTEDIAQRAGFSLDEAAALLGLLELEGRAERRERGWVGVGGMARPAMLW</sequence>
<proteinExistence type="inferred from homology"/>
<organism evidence="4 5">
    <name type="scientific">Microbacterium dextranolyticum</name>
    <dbReference type="NCBI Taxonomy" id="36806"/>
    <lineage>
        <taxon>Bacteria</taxon>
        <taxon>Bacillati</taxon>
        <taxon>Actinomycetota</taxon>
        <taxon>Actinomycetes</taxon>
        <taxon>Micrococcales</taxon>
        <taxon>Microbacteriaceae</taxon>
        <taxon>Microbacterium</taxon>
    </lineage>
</organism>
<dbReference type="AlphaFoldDB" id="A0A9W6M6Y4"/>
<dbReference type="Gene3D" id="3.40.50.450">
    <property type="match status" value="1"/>
</dbReference>
<dbReference type="EMBL" id="BSER01000009">
    <property type="protein sequence ID" value="GLJ96105.1"/>
    <property type="molecule type" value="Genomic_DNA"/>
</dbReference>